<dbReference type="GO" id="GO:0019867">
    <property type="term" value="C:outer membrane"/>
    <property type="evidence" value="ECO:0007669"/>
    <property type="project" value="InterPro"/>
</dbReference>
<evidence type="ECO:0000256" key="6">
    <source>
        <dbReference type="PROSITE-ProRule" id="PRU01161"/>
    </source>
</evidence>
<feature type="short sequence motif" description="GXGXXG" evidence="6">
    <location>
        <begin position="48"/>
        <end position="53"/>
    </location>
</feature>
<feature type="short sequence motif" description="GXSXG" evidence="6">
    <location>
        <begin position="75"/>
        <end position="79"/>
    </location>
</feature>
<name>A0A7Z2T4S0_9VIBR</name>
<feature type="domain" description="PNPLA" evidence="8">
    <location>
        <begin position="44"/>
        <end position="236"/>
    </location>
</feature>
<dbReference type="Gene3D" id="3.40.1090.10">
    <property type="entry name" value="Cytosolic phospholipase A2 catalytic domain"/>
    <property type="match status" value="2"/>
</dbReference>
<dbReference type="RefSeq" id="WP_164649101.1">
    <property type="nucleotide sequence ID" value="NZ_CP047475.1"/>
</dbReference>
<keyword evidence="11" id="KW-1185">Reference proteome</keyword>
<dbReference type="InterPro" id="IPR050301">
    <property type="entry name" value="NTE"/>
</dbReference>
<dbReference type="Pfam" id="PF01734">
    <property type="entry name" value="Patatin"/>
    <property type="match status" value="1"/>
</dbReference>
<dbReference type="GO" id="GO:0008233">
    <property type="term" value="F:peptidase activity"/>
    <property type="evidence" value="ECO:0007669"/>
    <property type="project" value="UniProtKB-KW"/>
</dbReference>
<keyword evidence="4 6" id="KW-0443">Lipid metabolism</keyword>
<dbReference type="Pfam" id="PF07244">
    <property type="entry name" value="POTRA"/>
    <property type="match status" value="1"/>
</dbReference>
<evidence type="ECO:0000256" key="5">
    <source>
        <dbReference type="ARBA" id="ARBA00023136"/>
    </source>
</evidence>
<dbReference type="EMBL" id="CP047475">
    <property type="protein sequence ID" value="QIA64192.1"/>
    <property type="molecule type" value="Genomic_DNA"/>
</dbReference>
<feature type="domain" description="POTRA" evidence="9">
    <location>
        <begin position="354"/>
        <end position="425"/>
    </location>
</feature>
<dbReference type="AlphaFoldDB" id="A0A7Z2T4S0"/>
<organism evidence="10 11">
    <name type="scientific">Vibrio astriarenae</name>
    <dbReference type="NCBI Taxonomy" id="1481923"/>
    <lineage>
        <taxon>Bacteria</taxon>
        <taxon>Pseudomonadati</taxon>
        <taxon>Pseudomonadota</taxon>
        <taxon>Gammaproteobacteria</taxon>
        <taxon>Vibrionales</taxon>
        <taxon>Vibrionaceae</taxon>
        <taxon>Vibrio</taxon>
    </lineage>
</organism>
<dbReference type="PROSITE" id="PS51779">
    <property type="entry name" value="POTRA"/>
    <property type="match status" value="1"/>
</dbReference>
<evidence type="ECO:0000259" key="9">
    <source>
        <dbReference type="PROSITE" id="PS51779"/>
    </source>
</evidence>
<feature type="chain" id="PRO_5031118481" evidence="7">
    <location>
        <begin position="22"/>
        <end position="775"/>
    </location>
</feature>
<comment type="subcellular location">
    <subcellularLocation>
        <location evidence="1">Membrane</location>
    </subcellularLocation>
</comment>
<dbReference type="InterPro" id="IPR002641">
    <property type="entry name" value="PNPLA_dom"/>
</dbReference>
<evidence type="ECO:0000256" key="7">
    <source>
        <dbReference type="SAM" id="SignalP"/>
    </source>
</evidence>
<evidence type="ECO:0000313" key="10">
    <source>
        <dbReference type="EMBL" id="QIA64192.1"/>
    </source>
</evidence>
<evidence type="ECO:0000256" key="2">
    <source>
        <dbReference type="ARBA" id="ARBA00022801"/>
    </source>
</evidence>
<protein>
    <submittedName>
        <fullName evidence="10">Serine protease</fullName>
    </submittedName>
</protein>
<dbReference type="InterPro" id="IPR016035">
    <property type="entry name" value="Acyl_Trfase/lysoPLipase"/>
</dbReference>
<dbReference type="SUPFAM" id="SSF52151">
    <property type="entry name" value="FabD/lysophospholipase-like"/>
    <property type="match status" value="1"/>
</dbReference>
<keyword evidence="7" id="KW-0732">Signal</keyword>
<feature type="short sequence motif" description="DGA/G" evidence="6">
    <location>
        <begin position="223"/>
        <end position="225"/>
    </location>
</feature>
<reference evidence="10 11" key="1">
    <citation type="submission" date="2020-01" db="EMBL/GenBank/DDBJ databases">
        <title>Whole genome and functional gene identification of agarase of Vibrio HN897.</title>
        <authorList>
            <person name="Liu Y."/>
            <person name="Zhao Z."/>
        </authorList>
    </citation>
    <scope>NUCLEOTIDE SEQUENCE [LARGE SCALE GENOMIC DNA]</scope>
    <source>
        <strain evidence="10 11">HN897</strain>
    </source>
</reference>
<evidence type="ECO:0000256" key="1">
    <source>
        <dbReference type="ARBA" id="ARBA00004370"/>
    </source>
</evidence>
<dbReference type="CDD" id="cd07205">
    <property type="entry name" value="Pat_PNPLA6_PNPLA7_NTE1_like"/>
    <property type="match status" value="1"/>
</dbReference>
<keyword evidence="3 6" id="KW-0442">Lipid degradation</keyword>
<evidence type="ECO:0000313" key="11">
    <source>
        <dbReference type="Proteomes" id="UP000464262"/>
    </source>
</evidence>
<feature type="active site" description="Nucleophile" evidence="6">
    <location>
        <position position="77"/>
    </location>
</feature>
<sequence length="775" mass="87019">MLRHFCLTLTAVAALVSPFHAAANETNATVQDQSTEKKRPTIALVLAGGGAKGAAHIGVIKALEEMQIPVDIVTGTSMGSFVGGLYATGMSADEIESFIYSVEWNNGYRDRVSRTERRVRDKEYEDRYTLNPELGIGFGEFRSPRGLVQGQGMLRILRETTGNVARLDSFDELAIPYRSVASDIVELEPVVIGDGYLIDAMMASMSVPGALPPYEIDGRLLVDGGVTNNMPVDVAYEMGADVVIAVDISSDYKELDEFTSLFTVADQLSNYMVRRSTREQKEYLREGDIYMHPEVGDMQTTEFERMPSAFEKGYQIAHENADKLAKLSVSSTEFQQYIDEKQQRRSALDFGHELTVDRIELVNNSHYNDEVIENRLNIEQGKALTFEELEKSVDRLYVLDRFERVTYQYDKHEDENVLKVDVEEKRWGPNYLNFRFFLEDDFDTSSQYAIGASINFTDLNSHGAELKTNVEMGTDKLLEADFYTPLSSSLNWFSTSSLKYTDEQRHMPVDFETGEIPEPSLGAIDDFVPITYKQFQAELAVGLHTELWRLIRLGGRYTRGQAEFTTIGSAGKVDFDRVGAFVNLRVDTLDSFSLPTKGYYLNVEYLYSLDNVEPSDVVDIIDKVSNDRVQEFSVEASAAHSFDRHTFVGKFDYGIVENSVGEFPVDPKELGGFLSLSGISRNSMIGNNLLFGSVVYRYRWFDNDFGMFKSPVYLGGSLEYGGVWNDTDVRFDDAPLYVAGSVFAGIDSPIGPIMFAYGRTEENNDSVYLILGTSF</sequence>
<dbReference type="GO" id="GO:0016042">
    <property type="term" value="P:lipid catabolic process"/>
    <property type="evidence" value="ECO:0007669"/>
    <property type="project" value="UniProtKB-UniRule"/>
</dbReference>
<dbReference type="Gene3D" id="3.10.20.310">
    <property type="entry name" value="membrane protein fhac"/>
    <property type="match status" value="1"/>
</dbReference>
<evidence type="ECO:0000256" key="3">
    <source>
        <dbReference type="ARBA" id="ARBA00022963"/>
    </source>
</evidence>
<gene>
    <name evidence="10" type="ORF">GT360_11990</name>
</gene>
<keyword evidence="5" id="KW-0472">Membrane</keyword>
<dbReference type="PANTHER" id="PTHR14226">
    <property type="entry name" value="NEUROPATHY TARGET ESTERASE/SWISS CHEESE D.MELANOGASTER"/>
    <property type="match status" value="1"/>
</dbReference>
<dbReference type="KEGG" id="vas:GT360_11990"/>
<dbReference type="PROSITE" id="PS51635">
    <property type="entry name" value="PNPLA"/>
    <property type="match status" value="1"/>
</dbReference>
<accession>A0A7Z2T4S0</accession>
<proteinExistence type="predicted"/>
<evidence type="ECO:0000259" key="8">
    <source>
        <dbReference type="PROSITE" id="PS51635"/>
    </source>
</evidence>
<feature type="active site" description="Proton acceptor" evidence="6">
    <location>
        <position position="223"/>
    </location>
</feature>
<dbReference type="Proteomes" id="UP000464262">
    <property type="component" value="Chromosome 1"/>
</dbReference>
<keyword evidence="10" id="KW-0645">Protease</keyword>
<dbReference type="InterPro" id="IPR010827">
    <property type="entry name" value="BamA/TamA_POTRA"/>
</dbReference>
<dbReference type="Gene3D" id="2.40.160.50">
    <property type="entry name" value="membrane protein fhac: a member of the omp85/tpsb transporter family"/>
    <property type="match status" value="1"/>
</dbReference>
<evidence type="ECO:0000256" key="4">
    <source>
        <dbReference type="ARBA" id="ARBA00023098"/>
    </source>
</evidence>
<dbReference type="GO" id="GO:0006508">
    <property type="term" value="P:proteolysis"/>
    <property type="evidence" value="ECO:0007669"/>
    <property type="project" value="UniProtKB-KW"/>
</dbReference>
<dbReference type="InterPro" id="IPR034746">
    <property type="entry name" value="POTRA"/>
</dbReference>
<dbReference type="PANTHER" id="PTHR14226:SF29">
    <property type="entry name" value="NEUROPATHY TARGET ESTERASE SWS"/>
    <property type="match status" value="1"/>
</dbReference>
<feature type="signal peptide" evidence="7">
    <location>
        <begin position="1"/>
        <end position="21"/>
    </location>
</feature>
<keyword evidence="2 6" id="KW-0378">Hydrolase</keyword>